<keyword evidence="1" id="KW-0479">Metal-binding</keyword>
<evidence type="ECO:0000259" key="2">
    <source>
        <dbReference type="PROSITE" id="PS50089"/>
    </source>
</evidence>
<proteinExistence type="predicted"/>
<name>A0A1B1MRE6_9POXV</name>
<gene>
    <name evidence="3" type="ORF">PTPV-Aus-025</name>
</gene>
<reference evidence="3 4" key="1">
    <citation type="journal article" date="2016" name="J. Gen. Virol.">
        <title>Genomic characterization of a novel poxvirus from a flying fox: evidence for a new genus?</title>
        <authorList>
            <person name="O'Dea M.A."/>
            <person name="Tu S.L."/>
            <person name="Pang S."/>
            <person name="De Ridder T."/>
            <person name="Jackson B."/>
            <person name="Upton C."/>
        </authorList>
    </citation>
    <scope>NUCLEOTIDE SEQUENCE [LARGE SCALE GENOMIC DNA]</scope>
    <source>
        <strain evidence="3 4">Australia</strain>
    </source>
</reference>
<evidence type="ECO:0000313" key="3">
    <source>
        <dbReference type="EMBL" id="ANS71109.1"/>
    </source>
</evidence>
<dbReference type="Proteomes" id="UP000203626">
    <property type="component" value="Segment"/>
</dbReference>
<organism evidence="3 4">
    <name type="scientific">Pteropox virus</name>
    <dbReference type="NCBI Taxonomy" id="1873698"/>
    <lineage>
        <taxon>Viruses</taxon>
        <taxon>Varidnaviria</taxon>
        <taxon>Bamfordvirae</taxon>
        <taxon>Nucleocytoviricota</taxon>
        <taxon>Pokkesviricetes</taxon>
        <taxon>Chitovirales</taxon>
        <taxon>Poxviridae</taxon>
        <taxon>Chordopoxvirinae</taxon>
        <taxon>Pteropopoxvirus</taxon>
        <taxon>Pteropopoxvirus pteropox</taxon>
    </lineage>
</organism>
<keyword evidence="1" id="KW-0862">Zinc</keyword>
<dbReference type="EMBL" id="KU980965">
    <property type="protein sequence ID" value="ANS71109.1"/>
    <property type="molecule type" value="Genomic_DNA"/>
</dbReference>
<feature type="domain" description="RING-type" evidence="2">
    <location>
        <begin position="23"/>
        <end position="61"/>
    </location>
</feature>
<evidence type="ECO:0000256" key="1">
    <source>
        <dbReference type="PROSITE-ProRule" id="PRU00175"/>
    </source>
</evidence>
<keyword evidence="1" id="KW-0863">Zinc-finger</keyword>
<protein>
    <submittedName>
        <fullName evidence="3">Ring-h2 zinc finger</fullName>
    </submittedName>
</protein>
<sequence>MPVTVTFWRPVVLKRYKNCDGICHICRLRRHCNTCTFIASACGHGYHTHCLKNNNICFVCREPIQVRK</sequence>
<evidence type="ECO:0000313" key="4">
    <source>
        <dbReference type="Proteomes" id="UP000203626"/>
    </source>
</evidence>
<dbReference type="OrthoDB" id="20783at10239"/>
<dbReference type="SUPFAM" id="SSF57850">
    <property type="entry name" value="RING/U-box"/>
    <property type="match status" value="1"/>
</dbReference>
<dbReference type="RefSeq" id="YP_009268740.1">
    <property type="nucleotide sequence ID" value="NC_030656.1"/>
</dbReference>
<accession>A0A1B1MRE6</accession>
<dbReference type="InterPro" id="IPR001841">
    <property type="entry name" value="Znf_RING"/>
</dbReference>
<dbReference type="GO" id="GO:0008270">
    <property type="term" value="F:zinc ion binding"/>
    <property type="evidence" value="ECO:0007669"/>
    <property type="project" value="UniProtKB-KW"/>
</dbReference>
<keyword evidence="4" id="KW-1185">Reference proteome</keyword>
<dbReference type="KEGG" id="vg:28340352"/>
<dbReference type="PROSITE" id="PS50089">
    <property type="entry name" value="ZF_RING_2"/>
    <property type="match status" value="1"/>
</dbReference>
<dbReference type="GeneID" id="28340352"/>